<dbReference type="OMA" id="CRRIVEW"/>
<dbReference type="InterPro" id="IPR043502">
    <property type="entry name" value="DNA/RNA_pol_sf"/>
</dbReference>
<dbReference type="InterPro" id="IPR000477">
    <property type="entry name" value="RT_dom"/>
</dbReference>
<dbReference type="InterPro" id="IPR026960">
    <property type="entry name" value="RVT-Znf"/>
</dbReference>
<reference evidence="2 3" key="1">
    <citation type="journal article" date="2009" name="PLoS Genet.">
        <title>Genomic analysis of the basal lineage fungus Rhizopus oryzae reveals a whole-genome duplication.</title>
        <authorList>
            <person name="Ma L.-J."/>
            <person name="Ibrahim A.S."/>
            <person name="Skory C."/>
            <person name="Grabherr M.G."/>
            <person name="Burger G."/>
            <person name="Butler M."/>
            <person name="Elias M."/>
            <person name="Idnurm A."/>
            <person name="Lang B.F."/>
            <person name="Sone T."/>
            <person name="Abe A."/>
            <person name="Calvo S.E."/>
            <person name="Corrochano L.M."/>
            <person name="Engels R."/>
            <person name="Fu J."/>
            <person name="Hansberg W."/>
            <person name="Kim J.-M."/>
            <person name="Kodira C.D."/>
            <person name="Koehrsen M.J."/>
            <person name="Liu B."/>
            <person name="Miranda-Saavedra D."/>
            <person name="O'Leary S."/>
            <person name="Ortiz-Castellanos L."/>
            <person name="Poulter R."/>
            <person name="Rodriguez-Romero J."/>
            <person name="Ruiz-Herrera J."/>
            <person name="Shen Y.-Q."/>
            <person name="Zeng Q."/>
            <person name="Galagan J."/>
            <person name="Birren B.W."/>
            <person name="Cuomo C.A."/>
            <person name="Wickes B.L."/>
        </authorList>
    </citation>
    <scope>NUCLEOTIDE SEQUENCE [LARGE SCALE GENOMIC DNA]</scope>
    <source>
        <strain evidence="3">RA 99-880 / ATCC MYA-4621 / FGSC 9543 / NRRL 43880</strain>
    </source>
</reference>
<dbReference type="InParanoid" id="I1BI65"/>
<dbReference type="eggNOG" id="KOG1075">
    <property type="taxonomic scope" value="Eukaryota"/>
</dbReference>
<protein>
    <recommendedName>
        <fullName evidence="1">Reverse transcriptase domain-containing protein</fullName>
    </recommendedName>
</protein>
<name>I1BI65_RHIO9</name>
<dbReference type="VEuPathDB" id="FungiDB:RO3G_00599"/>
<dbReference type="PANTHER" id="PTHR19446">
    <property type="entry name" value="REVERSE TRANSCRIPTASES"/>
    <property type="match status" value="1"/>
</dbReference>
<accession>I1BI65</accession>
<evidence type="ECO:0000313" key="2">
    <source>
        <dbReference type="EMBL" id="EIE75895.1"/>
    </source>
</evidence>
<dbReference type="RefSeq" id="XP_067511291.1">
    <property type="nucleotide sequence ID" value="XM_067655190.1"/>
</dbReference>
<dbReference type="EMBL" id="CH476732">
    <property type="protein sequence ID" value="EIE75895.1"/>
    <property type="molecule type" value="Genomic_DNA"/>
</dbReference>
<proteinExistence type="predicted"/>
<dbReference type="GeneID" id="93607571"/>
<evidence type="ECO:0000259" key="1">
    <source>
        <dbReference type="PROSITE" id="PS50878"/>
    </source>
</evidence>
<gene>
    <name evidence="2" type="ORF">RO3G_00599</name>
</gene>
<sequence>MLKGFVQNFTHKLHAKRNRKQDYLQRRRRLVLRQQHIDHAADALKHVESQLDQIYESTASTLALRQKQAIHELQSSDGQLVRSPQQLNDCAKQFYEKLYSTEPIQIEAMEEILNHIPPSNCFNEDVNNALTSSWTEEETLACVSKAPRNSSPGVDSIPYEILQILLQHPFCRNLFANVLNIALRESNFPNTWQQSVVVLLPKKGEQSQLKNWRPISLICTDVNIFTRLLVARTGFMPERFIADNGATTRLIMNIAERFKLPGIALLLDQEKAYDRVHPQYLKACLERFGFPPTLVTSILSLFFGTSLCINVNGFLTTSIQQARGLRQGDPLSPLLFNLAIEPFLRSIWSSSLISGFTFPRSIQLGLSNLARSSPPVKALAYANDVLVFLKGPTELQVLLQLVSLYGRASNAKLNRHKTLAVSLSGEEQLEWRTMLNANRILQWHDNKDPTAAIYLGYPLTSSTQQMPNYLDSIITKMQKLSISEVSRLPETPLCSTQPFSCDGLSRCSNRRTWLRLRNHLLQLLCDTISVTAEELPLCRVCPALLTNEHTYQSPYWKSLLVKDVYGFNVIDAEEDFVLPLKSSPNYAIGGFISSFGFQHPAPQFDSLFSSPLPDSTPVEDLSTKWFRNLDMLPLDRLPPTYPRASRSSWNKFWHVSIPHPARTILWRLYHSKLPTRSRLQRIMPRYIIDEGCMMCGAIETDEHFLWSCPVKRPIWDTLAQRFLEHPSILSFDQINRPFQTTVKTLSH</sequence>
<dbReference type="Pfam" id="PF13966">
    <property type="entry name" value="zf-RVT"/>
    <property type="match status" value="1"/>
</dbReference>
<dbReference type="AlphaFoldDB" id="I1BI65"/>
<dbReference type="CDD" id="cd01650">
    <property type="entry name" value="RT_nLTR_like"/>
    <property type="match status" value="1"/>
</dbReference>
<dbReference type="SUPFAM" id="SSF56672">
    <property type="entry name" value="DNA/RNA polymerases"/>
    <property type="match status" value="1"/>
</dbReference>
<dbReference type="Pfam" id="PF00078">
    <property type="entry name" value="RVT_1"/>
    <property type="match status" value="1"/>
</dbReference>
<dbReference type="STRING" id="246409.I1BI65"/>
<feature type="domain" description="Reverse transcriptase" evidence="1">
    <location>
        <begin position="181"/>
        <end position="459"/>
    </location>
</feature>
<dbReference type="Proteomes" id="UP000009138">
    <property type="component" value="Unassembled WGS sequence"/>
</dbReference>
<keyword evidence="3" id="KW-1185">Reference proteome</keyword>
<dbReference type="PROSITE" id="PS50878">
    <property type="entry name" value="RT_POL"/>
    <property type="match status" value="1"/>
</dbReference>
<evidence type="ECO:0000313" key="3">
    <source>
        <dbReference type="Proteomes" id="UP000009138"/>
    </source>
</evidence>
<organism evidence="2 3">
    <name type="scientific">Rhizopus delemar (strain RA 99-880 / ATCC MYA-4621 / FGSC 9543 / NRRL 43880)</name>
    <name type="common">Mucormycosis agent</name>
    <name type="synonym">Rhizopus arrhizus var. delemar</name>
    <dbReference type="NCBI Taxonomy" id="246409"/>
    <lineage>
        <taxon>Eukaryota</taxon>
        <taxon>Fungi</taxon>
        <taxon>Fungi incertae sedis</taxon>
        <taxon>Mucoromycota</taxon>
        <taxon>Mucoromycotina</taxon>
        <taxon>Mucoromycetes</taxon>
        <taxon>Mucorales</taxon>
        <taxon>Mucorineae</taxon>
        <taxon>Rhizopodaceae</taxon>
        <taxon>Rhizopus</taxon>
    </lineage>
</organism>